<dbReference type="EMBL" id="SZYD01000013">
    <property type="protein sequence ID" value="KAD4384496.1"/>
    <property type="molecule type" value="Genomic_DNA"/>
</dbReference>
<keyword evidence="2" id="KW-1185">Reference proteome</keyword>
<protein>
    <submittedName>
        <fullName evidence="1">Uncharacterized protein</fullName>
    </submittedName>
</protein>
<dbReference type="OrthoDB" id="10457165at2759"/>
<dbReference type="Proteomes" id="UP000326396">
    <property type="component" value="Linkage Group LG3"/>
</dbReference>
<reference evidence="1 2" key="1">
    <citation type="submission" date="2019-05" db="EMBL/GenBank/DDBJ databases">
        <title>Mikania micrantha, genome provides insights into the molecular mechanism of rapid growth.</title>
        <authorList>
            <person name="Liu B."/>
        </authorList>
    </citation>
    <scope>NUCLEOTIDE SEQUENCE [LARGE SCALE GENOMIC DNA]</scope>
    <source>
        <strain evidence="1">NLD-2019</strain>
        <tissue evidence="1">Leaf</tissue>
    </source>
</reference>
<sequence>MVREDECRLGIARLESYGPCRWHKISQPTAEGILPNKADTSDPAWTKRKILSTNNLVGVLGRKRATEFSVDKWIFILNDMEDSQSISLSINRRKGLTNRRSREIPEEVVFL</sequence>
<evidence type="ECO:0000313" key="2">
    <source>
        <dbReference type="Proteomes" id="UP000326396"/>
    </source>
</evidence>
<proteinExistence type="predicted"/>
<name>A0A5N6N3X7_9ASTR</name>
<evidence type="ECO:0000313" key="1">
    <source>
        <dbReference type="EMBL" id="KAD4384496.1"/>
    </source>
</evidence>
<accession>A0A5N6N3X7</accession>
<dbReference type="AlphaFoldDB" id="A0A5N6N3X7"/>
<gene>
    <name evidence="1" type="ORF">E3N88_24664</name>
</gene>
<comment type="caution">
    <text evidence="1">The sequence shown here is derived from an EMBL/GenBank/DDBJ whole genome shotgun (WGS) entry which is preliminary data.</text>
</comment>
<organism evidence="1 2">
    <name type="scientific">Mikania micrantha</name>
    <name type="common">bitter vine</name>
    <dbReference type="NCBI Taxonomy" id="192012"/>
    <lineage>
        <taxon>Eukaryota</taxon>
        <taxon>Viridiplantae</taxon>
        <taxon>Streptophyta</taxon>
        <taxon>Embryophyta</taxon>
        <taxon>Tracheophyta</taxon>
        <taxon>Spermatophyta</taxon>
        <taxon>Magnoliopsida</taxon>
        <taxon>eudicotyledons</taxon>
        <taxon>Gunneridae</taxon>
        <taxon>Pentapetalae</taxon>
        <taxon>asterids</taxon>
        <taxon>campanulids</taxon>
        <taxon>Asterales</taxon>
        <taxon>Asteraceae</taxon>
        <taxon>Asteroideae</taxon>
        <taxon>Heliantheae alliance</taxon>
        <taxon>Eupatorieae</taxon>
        <taxon>Mikania</taxon>
    </lineage>
</organism>